<feature type="transmembrane region" description="Helical" evidence="6">
    <location>
        <begin position="430"/>
        <end position="448"/>
    </location>
</feature>
<dbReference type="PANTHER" id="PTHR30619:SF1">
    <property type="entry name" value="RECOMBINATION PROTEIN 2"/>
    <property type="match status" value="1"/>
</dbReference>
<organism evidence="8 9">
    <name type="scientific">Aquirufa esocilacus</name>
    <dbReference type="NCBI Taxonomy" id="3096513"/>
    <lineage>
        <taxon>Bacteria</taxon>
        <taxon>Pseudomonadati</taxon>
        <taxon>Bacteroidota</taxon>
        <taxon>Cytophagia</taxon>
        <taxon>Cytophagales</taxon>
        <taxon>Flectobacillaceae</taxon>
        <taxon>Aquirufa</taxon>
    </lineage>
</organism>
<dbReference type="InterPro" id="IPR052159">
    <property type="entry name" value="Competence_DNA_uptake"/>
</dbReference>
<feature type="transmembrane region" description="Helical" evidence="6">
    <location>
        <begin position="399"/>
        <end position="418"/>
    </location>
</feature>
<feature type="transmembrane region" description="Helical" evidence="6">
    <location>
        <begin position="229"/>
        <end position="253"/>
    </location>
</feature>
<name>A0ABW6DKB2_9BACT</name>
<dbReference type="Proteomes" id="UP001598019">
    <property type="component" value="Unassembled WGS sequence"/>
</dbReference>
<reference evidence="8 9" key="1">
    <citation type="submission" date="2024-03" db="EMBL/GenBank/DDBJ databases">
        <title>Aquirufa genome sequencing.</title>
        <authorList>
            <person name="Pitt A."/>
            <person name="Hahn M.W."/>
        </authorList>
    </citation>
    <scope>NUCLEOTIDE SEQUENCE [LARGE SCALE GENOMIC DNA]</scope>
    <source>
        <strain evidence="8 9">HETE-83D</strain>
    </source>
</reference>
<evidence type="ECO:0000256" key="6">
    <source>
        <dbReference type="SAM" id="Phobius"/>
    </source>
</evidence>
<gene>
    <name evidence="8" type="ORF">SKC37_05750</name>
</gene>
<evidence type="ECO:0000256" key="4">
    <source>
        <dbReference type="ARBA" id="ARBA00022989"/>
    </source>
</evidence>
<evidence type="ECO:0000256" key="1">
    <source>
        <dbReference type="ARBA" id="ARBA00004651"/>
    </source>
</evidence>
<keyword evidence="5 6" id="KW-0472">Membrane</keyword>
<feature type="transmembrane region" description="Helical" evidence="6">
    <location>
        <begin position="6"/>
        <end position="24"/>
    </location>
</feature>
<evidence type="ECO:0000256" key="2">
    <source>
        <dbReference type="ARBA" id="ARBA00022475"/>
    </source>
</evidence>
<feature type="domain" description="ComEC/Rec2-related protein" evidence="7">
    <location>
        <begin position="174"/>
        <end position="451"/>
    </location>
</feature>
<evidence type="ECO:0000313" key="8">
    <source>
        <dbReference type="EMBL" id="MFD3408150.1"/>
    </source>
</evidence>
<feature type="transmembrane region" description="Helical" evidence="6">
    <location>
        <begin position="300"/>
        <end position="321"/>
    </location>
</feature>
<proteinExistence type="predicted"/>
<feature type="transmembrane region" description="Helical" evidence="6">
    <location>
        <begin position="189"/>
        <end position="217"/>
    </location>
</feature>
<evidence type="ECO:0000259" key="7">
    <source>
        <dbReference type="Pfam" id="PF03772"/>
    </source>
</evidence>
<feature type="transmembrane region" description="Helical" evidence="6">
    <location>
        <begin position="274"/>
        <end position="294"/>
    </location>
</feature>
<protein>
    <submittedName>
        <fullName evidence="8">ComEC/Rec2 family competence protein</fullName>
    </submittedName>
</protein>
<evidence type="ECO:0000313" key="9">
    <source>
        <dbReference type="Proteomes" id="UP001598019"/>
    </source>
</evidence>
<keyword evidence="3 6" id="KW-0812">Transmembrane</keyword>
<evidence type="ECO:0000256" key="3">
    <source>
        <dbReference type="ARBA" id="ARBA00022692"/>
    </source>
</evidence>
<dbReference type="PANTHER" id="PTHR30619">
    <property type="entry name" value="DNA INTERNALIZATION/COMPETENCE PROTEIN COMEC/REC2"/>
    <property type="match status" value="1"/>
</dbReference>
<feature type="transmembrane region" description="Helical" evidence="6">
    <location>
        <begin position="333"/>
        <end position="355"/>
    </location>
</feature>
<comment type="caution">
    <text evidence="8">The sequence shown here is derived from an EMBL/GenBank/DDBJ whole genome shotgun (WGS) entry which is preliminary data.</text>
</comment>
<dbReference type="InterPro" id="IPR004477">
    <property type="entry name" value="ComEC_N"/>
</dbReference>
<sequence length="610" mass="69664">MLPGRIFKSIGISTLVVVFAMAWTNYLKSEKSALPVDGFVIRVQGMVEAKPKSWSVLARCIGLRDSSGVWTPTPSSIRLYLAKQLPKPQAGNVYAVRQAVKSFPLPLFPFEKDWGAYFTQKGIGGSAYVPLDRIQLIEKRLEEASFFERTQSHFVHLLERAFEPGRDRDVAEAMLLGVKTKIDFETLSAYSALGAIHILSVSGLHVGLLYMGLSLLLGFLLKRRPAGPYVFFGLMMALLWCYAGISGFSLPVLRSAWMFSVILFAKTFLHRQQSLNTLAFSAFVLLFLHPASLFDAGFQLSYLAVWGLIAFQQRWASIFKFSGWLSWPMTQIWELTCVALAAQVFTWPLIVYYFHQLPHPLSFFLLNPFLILGSSIALFLGFLLLAIGSFLPDWAFHPLAFLLKTSFQLLHGLMFSWVERVTSVMPFLRISPLEMSIYFVTIALLVWAPRRWKVGACLSLLFWQNPESKPQAYLSTFRGEAVWVENDGARSIASLPASTDPAWIQAHLSPMWANVGVKDTLTRRWPLKGNLQWKYRSETYAYVRIPTESRAQHHLILGKEVEYRDKEWLKSWRQATWYFLQKPSAYWLGELKPYLPKDYYFLDERPAVVL</sequence>
<keyword evidence="4 6" id="KW-1133">Transmembrane helix</keyword>
<evidence type="ECO:0000256" key="5">
    <source>
        <dbReference type="ARBA" id="ARBA00023136"/>
    </source>
</evidence>
<feature type="transmembrane region" description="Helical" evidence="6">
    <location>
        <begin position="361"/>
        <end position="387"/>
    </location>
</feature>
<dbReference type="Pfam" id="PF03772">
    <property type="entry name" value="Competence"/>
    <property type="match status" value="1"/>
</dbReference>
<dbReference type="NCBIfam" id="TIGR00360">
    <property type="entry name" value="ComEC_N-term"/>
    <property type="match status" value="1"/>
</dbReference>
<keyword evidence="2" id="KW-1003">Cell membrane</keyword>
<comment type="subcellular location">
    <subcellularLocation>
        <location evidence="1">Cell membrane</location>
        <topology evidence="1">Multi-pass membrane protein</topology>
    </subcellularLocation>
</comment>
<keyword evidence="9" id="KW-1185">Reference proteome</keyword>
<dbReference type="EMBL" id="JBBKXX010000002">
    <property type="protein sequence ID" value="MFD3408150.1"/>
    <property type="molecule type" value="Genomic_DNA"/>
</dbReference>
<accession>A0ABW6DKB2</accession>